<evidence type="ECO:0000313" key="2">
    <source>
        <dbReference type="Proteomes" id="UP000069771"/>
    </source>
</evidence>
<dbReference type="AlphaFoldDB" id="A0A140DY66"/>
<dbReference type="KEGG" id="fro:AALO17_24590"/>
<dbReference type="STRING" id="1702221.AALO17_24590"/>
<dbReference type="Proteomes" id="UP000069771">
    <property type="component" value="Chromosome"/>
</dbReference>
<organism evidence="1 2">
    <name type="scientific">Faecalibaculum rodentium</name>
    <dbReference type="NCBI Taxonomy" id="1702221"/>
    <lineage>
        <taxon>Bacteria</taxon>
        <taxon>Bacillati</taxon>
        <taxon>Bacillota</taxon>
        <taxon>Erysipelotrichia</taxon>
        <taxon>Erysipelotrichales</taxon>
        <taxon>Erysipelotrichaceae</taxon>
        <taxon>Faecalibaculum</taxon>
    </lineage>
</organism>
<gene>
    <name evidence="1" type="ORF">AALO17_24590</name>
</gene>
<accession>A0A140DY66</accession>
<protein>
    <submittedName>
        <fullName evidence="1">Uncharacterized protein</fullName>
    </submittedName>
</protein>
<name>A0A140DY66_9FIRM</name>
<proteinExistence type="predicted"/>
<dbReference type="EMBL" id="CP011391">
    <property type="protein sequence ID" value="AMK55593.1"/>
    <property type="molecule type" value="Genomic_DNA"/>
</dbReference>
<keyword evidence="2" id="KW-1185">Reference proteome</keyword>
<evidence type="ECO:0000313" key="1">
    <source>
        <dbReference type="EMBL" id="AMK55593.1"/>
    </source>
</evidence>
<sequence length="43" mass="4806">MNYPSIANILQLHHKAILHDGGEDGIRDQGWPERACYAPLASF</sequence>
<reference evidence="1 2" key="1">
    <citation type="journal article" date="2016" name="Gut Pathog.">
        <title>Whole genome sequencing of "Faecalibaculum rodentium" ALO17, isolated from C57BL/6J laboratory mouse feces.</title>
        <authorList>
            <person name="Lim S."/>
            <person name="Chang D.H."/>
            <person name="Ahn S."/>
            <person name="Kim B.C."/>
        </authorList>
    </citation>
    <scope>NUCLEOTIDE SEQUENCE [LARGE SCALE GENOMIC DNA]</scope>
    <source>
        <strain evidence="1 2">Alo17</strain>
    </source>
</reference>